<gene>
    <name evidence="5" type="ORF">H8698_08795</name>
</gene>
<comment type="caution">
    <text evidence="5">The sequence shown here is derived from an EMBL/GenBank/DDBJ whole genome shotgun (WGS) entry which is preliminary data.</text>
</comment>
<dbReference type="GO" id="GO:0003700">
    <property type="term" value="F:DNA-binding transcription factor activity"/>
    <property type="evidence" value="ECO:0007669"/>
    <property type="project" value="InterPro"/>
</dbReference>
<proteinExistence type="predicted"/>
<dbReference type="Pfam" id="PF02311">
    <property type="entry name" value="AraC_binding"/>
    <property type="match status" value="1"/>
</dbReference>
<dbReference type="InterPro" id="IPR018060">
    <property type="entry name" value="HTH_AraC"/>
</dbReference>
<dbReference type="PROSITE" id="PS01124">
    <property type="entry name" value="HTH_ARAC_FAMILY_2"/>
    <property type="match status" value="1"/>
</dbReference>
<dbReference type="InterPro" id="IPR018062">
    <property type="entry name" value="HTH_AraC-typ_CS"/>
</dbReference>
<dbReference type="RefSeq" id="WP_249312857.1">
    <property type="nucleotide sequence ID" value="NZ_JACRSU010000003.1"/>
</dbReference>
<evidence type="ECO:0000256" key="3">
    <source>
        <dbReference type="ARBA" id="ARBA00023163"/>
    </source>
</evidence>
<evidence type="ECO:0000313" key="5">
    <source>
        <dbReference type="EMBL" id="MBC8541067.1"/>
    </source>
</evidence>
<accession>A0A926HUY7</accession>
<dbReference type="PANTHER" id="PTHR43280">
    <property type="entry name" value="ARAC-FAMILY TRANSCRIPTIONAL REGULATOR"/>
    <property type="match status" value="1"/>
</dbReference>
<organism evidence="5 6">
    <name type="scientific">Congzhengia minquanensis</name>
    <dbReference type="NCBI Taxonomy" id="2763657"/>
    <lineage>
        <taxon>Bacteria</taxon>
        <taxon>Bacillati</taxon>
        <taxon>Bacillota</taxon>
        <taxon>Clostridia</taxon>
        <taxon>Eubacteriales</taxon>
        <taxon>Oscillospiraceae</taxon>
        <taxon>Congzhengia</taxon>
    </lineage>
</organism>
<sequence>MGYENMDFVVTDVNYVVERPHTASWAVKNICFEQNYVMAFSADGFVTYETDGRKISAGPNDVCIFPPGNVRSGKADRLHPWHFVSVNFDLTLYKRSKAGYNRSMIYVPKVSGEAGRLFFTLSKVWAGKEPLYRLKSRTIVQEILISLLSAKMESAAPGHGQLDFAKKYIQENFTGDISLEFLAGEAGFSLSHFRKLFTAYYGKSPKQYILYLRLNKAKDLLAANEFNVSETARLCGFKNVFYFSDLFKKTFGLAPNAFRTQRQEKSF</sequence>
<dbReference type="InterPro" id="IPR020449">
    <property type="entry name" value="Tscrpt_reg_AraC-type_HTH"/>
</dbReference>
<dbReference type="GO" id="GO:0043565">
    <property type="term" value="F:sequence-specific DNA binding"/>
    <property type="evidence" value="ECO:0007669"/>
    <property type="project" value="InterPro"/>
</dbReference>
<keyword evidence="2" id="KW-0238">DNA-binding</keyword>
<dbReference type="SUPFAM" id="SSF51215">
    <property type="entry name" value="Regulatory protein AraC"/>
    <property type="match status" value="1"/>
</dbReference>
<keyword evidence="6" id="KW-1185">Reference proteome</keyword>
<protein>
    <submittedName>
        <fullName evidence="5">Helix-turn-helix transcriptional regulator</fullName>
    </submittedName>
</protein>
<dbReference type="InterPro" id="IPR003313">
    <property type="entry name" value="AraC-bd"/>
</dbReference>
<dbReference type="InterPro" id="IPR037923">
    <property type="entry name" value="HTH-like"/>
</dbReference>
<dbReference type="InterPro" id="IPR009057">
    <property type="entry name" value="Homeodomain-like_sf"/>
</dbReference>
<dbReference type="Proteomes" id="UP000611762">
    <property type="component" value="Unassembled WGS sequence"/>
</dbReference>
<dbReference type="Pfam" id="PF12833">
    <property type="entry name" value="HTH_18"/>
    <property type="match status" value="1"/>
</dbReference>
<dbReference type="PANTHER" id="PTHR43280:SF2">
    <property type="entry name" value="HTH-TYPE TRANSCRIPTIONAL REGULATOR EXSA"/>
    <property type="match status" value="1"/>
</dbReference>
<evidence type="ECO:0000259" key="4">
    <source>
        <dbReference type="PROSITE" id="PS01124"/>
    </source>
</evidence>
<reference evidence="5" key="1">
    <citation type="submission" date="2020-08" db="EMBL/GenBank/DDBJ databases">
        <title>Genome public.</title>
        <authorList>
            <person name="Liu C."/>
            <person name="Sun Q."/>
        </authorList>
    </citation>
    <scope>NUCLEOTIDE SEQUENCE</scope>
    <source>
        <strain evidence="5">H8</strain>
    </source>
</reference>
<dbReference type="EMBL" id="JACRSU010000003">
    <property type="protein sequence ID" value="MBC8541067.1"/>
    <property type="molecule type" value="Genomic_DNA"/>
</dbReference>
<name>A0A926HUY7_9FIRM</name>
<evidence type="ECO:0000313" key="6">
    <source>
        <dbReference type="Proteomes" id="UP000611762"/>
    </source>
</evidence>
<dbReference type="Gene3D" id="1.10.10.60">
    <property type="entry name" value="Homeodomain-like"/>
    <property type="match status" value="2"/>
</dbReference>
<feature type="domain" description="HTH araC/xylS-type" evidence="4">
    <location>
        <begin position="163"/>
        <end position="261"/>
    </location>
</feature>
<evidence type="ECO:0000256" key="2">
    <source>
        <dbReference type="ARBA" id="ARBA00023125"/>
    </source>
</evidence>
<dbReference type="PRINTS" id="PR00032">
    <property type="entry name" value="HTHARAC"/>
</dbReference>
<evidence type="ECO:0000256" key="1">
    <source>
        <dbReference type="ARBA" id="ARBA00023015"/>
    </source>
</evidence>
<dbReference type="AlphaFoldDB" id="A0A926HUY7"/>
<dbReference type="PROSITE" id="PS00041">
    <property type="entry name" value="HTH_ARAC_FAMILY_1"/>
    <property type="match status" value="1"/>
</dbReference>
<keyword evidence="1" id="KW-0805">Transcription regulation</keyword>
<dbReference type="SUPFAM" id="SSF46689">
    <property type="entry name" value="Homeodomain-like"/>
    <property type="match status" value="2"/>
</dbReference>
<dbReference type="SMART" id="SM00342">
    <property type="entry name" value="HTH_ARAC"/>
    <property type="match status" value="1"/>
</dbReference>
<keyword evidence="3" id="KW-0804">Transcription</keyword>